<gene>
    <name evidence="3" type="ORF">MNBD_PLANCTO02-189</name>
</gene>
<feature type="compositionally biased region" description="Polar residues" evidence="1">
    <location>
        <begin position="20"/>
        <end position="40"/>
    </location>
</feature>
<feature type="non-terminal residue" evidence="3">
    <location>
        <position position="1"/>
    </location>
</feature>
<dbReference type="EMBL" id="UOGL01000633">
    <property type="protein sequence ID" value="VAX42210.1"/>
    <property type="molecule type" value="Genomic_DNA"/>
</dbReference>
<accession>A0A3B1E1H8</accession>
<evidence type="ECO:0000256" key="1">
    <source>
        <dbReference type="SAM" id="MobiDB-lite"/>
    </source>
</evidence>
<evidence type="ECO:0000256" key="2">
    <source>
        <dbReference type="SAM" id="Phobius"/>
    </source>
</evidence>
<keyword evidence="2" id="KW-0812">Transmembrane</keyword>
<keyword evidence="2" id="KW-0472">Membrane</keyword>
<name>A0A3B1E1H8_9ZZZZ</name>
<sequence length="75" mass="8488">LNPPSKTDKQNDVKEPSPVENKQQPIPTKLSGTKQSPPTTVFKTPTWAYIVIIILIVIISALFITLKFRRNTEKQ</sequence>
<dbReference type="AlphaFoldDB" id="A0A3B1E1H8"/>
<keyword evidence="2" id="KW-1133">Transmembrane helix</keyword>
<protein>
    <submittedName>
        <fullName evidence="3">Uncharacterized protein</fullName>
    </submittedName>
</protein>
<feature type="transmembrane region" description="Helical" evidence="2">
    <location>
        <begin position="46"/>
        <end position="66"/>
    </location>
</feature>
<feature type="region of interest" description="Disordered" evidence="1">
    <location>
        <begin position="1"/>
        <end position="40"/>
    </location>
</feature>
<organism evidence="3">
    <name type="scientific">hydrothermal vent metagenome</name>
    <dbReference type="NCBI Taxonomy" id="652676"/>
    <lineage>
        <taxon>unclassified sequences</taxon>
        <taxon>metagenomes</taxon>
        <taxon>ecological metagenomes</taxon>
    </lineage>
</organism>
<reference evidence="3" key="1">
    <citation type="submission" date="2018-06" db="EMBL/GenBank/DDBJ databases">
        <authorList>
            <person name="Zhirakovskaya E."/>
        </authorList>
    </citation>
    <scope>NUCLEOTIDE SEQUENCE</scope>
</reference>
<proteinExistence type="predicted"/>
<feature type="compositionally biased region" description="Basic and acidic residues" evidence="1">
    <location>
        <begin position="1"/>
        <end position="17"/>
    </location>
</feature>
<evidence type="ECO:0000313" key="3">
    <source>
        <dbReference type="EMBL" id="VAX42210.1"/>
    </source>
</evidence>